<dbReference type="PANTHER" id="PTHR23100:SF0">
    <property type="entry name" value="ARGININE BIOSYNTHESIS BIFUNCTIONAL PROTEIN ARGJ, MITOCHONDRIAL"/>
    <property type="match status" value="1"/>
</dbReference>
<accession>A0AAU9EVD7</accession>
<feature type="binding site" evidence="10">
    <location>
        <position position="175"/>
    </location>
    <ligand>
        <name>substrate</name>
    </ligand>
</feature>
<evidence type="ECO:0000256" key="10">
    <source>
        <dbReference type="HAMAP-Rule" id="MF_01106"/>
    </source>
</evidence>
<feature type="binding site" evidence="10">
    <location>
        <position position="186"/>
    </location>
    <ligand>
        <name>substrate</name>
    </ligand>
</feature>
<dbReference type="Pfam" id="PF01960">
    <property type="entry name" value="ArgJ"/>
    <property type="match status" value="1"/>
</dbReference>
<dbReference type="NCBIfam" id="NF003802">
    <property type="entry name" value="PRK05388.1"/>
    <property type="match status" value="1"/>
</dbReference>
<dbReference type="HAMAP" id="MF_01106">
    <property type="entry name" value="ArgJ"/>
    <property type="match status" value="1"/>
</dbReference>
<feature type="chain" id="PRO_5043065033" description="Arginine biosynthesis bifunctional protein ArgJ beta chain" evidence="10">
    <location>
        <begin position="186"/>
        <end position="403"/>
    </location>
</feature>
<dbReference type="EC" id="2.3.1.35" evidence="10"/>
<proteinExistence type="inferred from homology"/>
<dbReference type="EMBL" id="AP028654">
    <property type="protein sequence ID" value="BEP29060.1"/>
    <property type="molecule type" value="Genomic_DNA"/>
</dbReference>
<dbReference type="FunFam" id="3.60.70.12:FF:000001">
    <property type="entry name" value="Arginine biosynthesis bifunctional protein ArgJ, chloroplastic"/>
    <property type="match status" value="1"/>
</dbReference>
<feature type="site" description="Cleavage; by autolysis" evidence="10">
    <location>
        <begin position="185"/>
        <end position="186"/>
    </location>
</feature>
<feature type="chain" id="PRO_5043065034" description="Arginine biosynthesis bifunctional protein ArgJ alpha chain" evidence="10">
    <location>
        <begin position="1"/>
        <end position="185"/>
    </location>
</feature>
<evidence type="ECO:0000256" key="2">
    <source>
        <dbReference type="ARBA" id="ARBA00011475"/>
    </source>
</evidence>
<name>A0AAU9EVD7_9FIRM</name>
<dbReference type="FunFam" id="3.10.20.340:FF:000001">
    <property type="entry name" value="Arginine biosynthesis bifunctional protein ArgJ, chloroplastic"/>
    <property type="match status" value="1"/>
</dbReference>
<dbReference type="Gene3D" id="3.60.70.12">
    <property type="entry name" value="L-amino peptidase D-ALA esterase/amidase"/>
    <property type="match status" value="1"/>
</dbReference>
<comment type="function">
    <text evidence="10">Catalyzes two activities which are involved in the cyclic version of arginine biosynthesis: the synthesis of N-acetylglutamate from glutamate and acetyl-CoA as the acetyl donor, and of ornithine by transacetylation between N(2)-acetylornithine and glutamate.</text>
</comment>
<dbReference type="Proteomes" id="UP001321786">
    <property type="component" value="Chromosome"/>
</dbReference>
<evidence type="ECO:0000256" key="9">
    <source>
        <dbReference type="ARBA" id="ARBA00049439"/>
    </source>
</evidence>
<comment type="pathway">
    <text evidence="10">Amino-acid biosynthesis; L-arginine biosynthesis; L-ornithine and N-acetyl-L-glutamate from L-glutamate and N(2)-acetyl-L-ornithine (cyclic): step 1/1.</text>
</comment>
<comment type="subunit">
    <text evidence="2 10">Heterotetramer of two alpha and two beta chains.</text>
</comment>
<dbReference type="Gene3D" id="3.10.20.340">
    <property type="entry name" value="ArgJ beta chain, C-terminal domain"/>
    <property type="match status" value="1"/>
</dbReference>
<dbReference type="GO" id="GO:0006592">
    <property type="term" value="P:ornithine biosynthetic process"/>
    <property type="evidence" value="ECO:0007669"/>
    <property type="project" value="TreeGrafter"/>
</dbReference>
<dbReference type="AlphaFoldDB" id="A0AAU9EVD7"/>
<comment type="similarity">
    <text evidence="1 10">Belongs to the ArgJ family.</text>
</comment>
<reference evidence="11 12" key="1">
    <citation type="submission" date="2023-08" db="EMBL/GenBank/DDBJ databases">
        <title>Helicovermis profunda gen. nov., sp. nov., a novel mesophilic, fermentative bacterium within the Bacillota from a deep-sea hydrothermal vent chimney.</title>
        <authorList>
            <person name="Miyazaki U."/>
            <person name="Mizutani D."/>
            <person name="Hashimoto Y."/>
            <person name="Tame A."/>
            <person name="Sawayama S."/>
            <person name="Miyazaki J."/>
            <person name="Takai K."/>
            <person name="Nakagawa S."/>
        </authorList>
    </citation>
    <scope>NUCLEOTIDE SEQUENCE [LARGE SCALE GENOMIC DNA]</scope>
    <source>
        <strain evidence="11 12">S502</strain>
    </source>
</reference>
<keyword evidence="8 10" id="KW-0012">Acyltransferase</keyword>
<evidence type="ECO:0000256" key="3">
    <source>
        <dbReference type="ARBA" id="ARBA00022571"/>
    </source>
</evidence>
<comment type="pathway">
    <text evidence="10">Amino-acid biosynthesis; L-arginine biosynthesis; N(2)-acetyl-L-ornithine from L-glutamate: step 1/4.</text>
</comment>
<feature type="site" description="Involved in the stabilization of negative charge on the oxyanion by the formation of the oxyanion hole" evidence="10">
    <location>
        <position position="112"/>
    </location>
</feature>
<feature type="binding site" evidence="10">
    <location>
        <position position="149"/>
    </location>
    <ligand>
        <name>substrate</name>
    </ligand>
</feature>
<keyword evidence="5 10" id="KW-0808">Transferase</keyword>
<dbReference type="InterPro" id="IPR016117">
    <property type="entry name" value="ArgJ-like_dom_sf"/>
</dbReference>
<dbReference type="GO" id="GO:0004042">
    <property type="term" value="F:L-glutamate N-acetyltransferase activity"/>
    <property type="evidence" value="ECO:0007669"/>
    <property type="project" value="UniProtKB-UniRule"/>
</dbReference>
<dbReference type="KEGG" id="hprf:HLPR_13910"/>
<evidence type="ECO:0000256" key="8">
    <source>
        <dbReference type="ARBA" id="ARBA00023315"/>
    </source>
</evidence>
<evidence type="ECO:0000256" key="7">
    <source>
        <dbReference type="ARBA" id="ARBA00023268"/>
    </source>
</evidence>
<evidence type="ECO:0000256" key="4">
    <source>
        <dbReference type="ARBA" id="ARBA00022605"/>
    </source>
</evidence>
<dbReference type="SUPFAM" id="SSF56266">
    <property type="entry name" value="DmpA/ArgJ-like"/>
    <property type="match status" value="1"/>
</dbReference>
<comment type="catalytic activity">
    <reaction evidence="9 10">
        <text>N(2)-acetyl-L-ornithine + L-glutamate = N-acetyl-L-glutamate + L-ornithine</text>
        <dbReference type="Rhea" id="RHEA:15349"/>
        <dbReference type="ChEBI" id="CHEBI:29985"/>
        <dbReference type="ChEBI" id="CHEBI:44337"/>
        <dbReference type="ChEBI" id="CHEBI:46911"/>
        <dbReference type="ChEBI" id="CHEBI:57805"/>
        <dbReference type="EC" id="2.3.1.35"/>
    </reaction>
</comment>
<evidence type="ECO:0000256" key="6">
    <source>
        <dbReference type="ARBA" id="ARBA00022813"/>
    </source>
</evidence>
<feature type="binding site" evidence="10">
    <location>
        <position position="272"/>
    </location>
    <ligand>
        <name>substrate</name>
    </ligand>
</feature>
<protein>
    <recommendedName>
        <fullName evidence="10">Arginine biosynthesis bifunctional protein ArgJ</fullName>
    </recommendedName>
    <domain>
        <recommendedName>
            <fullName evidence="10">Glutamate N-acetyltransferase</fullName>
            <ecNumber evidence="10">2.3.1.35</ecNumber>
        </recommendedName>
        <alternativeName>
            <fullName evidence="10">Ornithine acetyltransferase</fullName>
            <shortName evidence="10">OATase</shortName>
        </alternativeName>
        <alternativeName>
            <fullName evidence="10">Ornithine transacetylase</fullName>
        </alternativeName>
    </domain>
    <domain>
        <recommendedName>
            <fullName evidence="10">Amino-acid acetyltransferase</fullName>
            <ecNumber evidence="10">2.3.1.1</ecNumber>
        </recommendedName>
        <alternativeName>
            <fullName evidence="10">N-acetylglutamate synthase</fullName>
            <shortName evidence="10">AGSase</shortName>
        </alternativeName>
    </domain>
    <component>
        <recommendedName>
            <fullName evidence="10">Arginine biosynthesis bifunctional protein ArgJ alpha chain</fullName>
        </recommendedName>
    </component>
    <component>
        <recommendedName>
            <fullName evidence="10">Arginine biosynthesis bifunctional protein ArgJ beta chain</fullName>
        </recommendedName>
    </component>
</protein>
<organism evidence="11 12">
    <name type="scientific">Helicovermis profundi</name>
    <dbReference type="NCBI Taxonomy" id="3065157"/>
    <lineage>
        <taxon>Bacteria</taxon>
        <taxon>Bacillati</taxon>
        <taxon>Bacillota</taxon>
        <taxon>Clostridia</taxon>
        <taxon>Helicovermis</taxon>
    </lineage>
</organism>
<dbReference type="PANTHER" id="PTHR23100">
    <property type="entry name" value="ARGININE BIOSYNTHESIS BIFUNCTIONAL PROTEIN ARGJ"/>
    <property type="match status" value="1"/>
</dbReference>
<dbReference type="GO" id="GO:0004358">
    <property type="term" value="F:L-glutamate N-acetyltransferase activity, acting on acetyl-L-ornithine as donor"/>
    <property type="evidence" value="ECO:0007669"/>
    <property type="project" value="UniProtKB-UniRule"/>
</dbReference>
<comment type="catalytic activity">
    <reaction evidence="10">
        <text>L-glutamate + acetyl-CoA = N-acetyl-L-glutamate + CoA + H(+)</text>
        <dbReference type="Rhea" id="RHEA:24292"/>
        <dbReference type="ChEBI" id="CHEBI:15378"/>
        <dbReference type="ChEBI" id="CHEBI:29985"/>
        <dbReference type="ChEBI" id="CHEBI:44337"/>
        <dbReference type="ChEBI" id="CHEBI:57287"/>
        <dbReference type="ChEBI" id="CHEBI:57288"/>
        <dbReference type="EC" id="2.3.1.1"/>
    </reaction>
</comment>
<dbReference type="EC" id="2.3.1.1" evidence="10"/>
<evidence type="ECO:0000313" key="12">
    <source>
        <dbReference type="Proteomes" id="UP001321786"/>
    </source>
</evidence>
<sequence length="403" mass="44236">MNIIKDTLIKVKGFEFSAMHSGVKRKRRDICLVKCAKGSISAGTLTTNISRAAPVEFTAKSLKKKNVSAILVNSGNANACTGIKGIENCKEIIKKVSELINCEKEEVIISSTGIIGKQLEMNKILPSLPILKKNLSEKNIDLLPESIMTTDTFEKKSSIRFESENLNFNISGFSKGSGMIHPNMATMLAFVFTDVNIDKNLLTKATKEIVEDTFNMISVDGDTSTNDMFLVTSSCKSKNNKITSENEEYSIFKESLFMIAKDLSIMIARDGEGASKLLISNIIGASSKENAKLLAKSIISSNLVKAAFFGNDANWGRIICAMGYSGAKFSPSNINLNLSSKKGNIELMKKGIPIDFLEDKALNILTESEIEINVELKEGQYNATAWGCDLTYDYVKINGEYRT</sequence>
<dbReference type="CDD" id="cd02152">
    <property type="entry name" value="OAT"/>
    <property type="match status" value="1"/>
</dbReference>
<keyword evidence="4 10" id="KW-0028">Amino-acid biosynthesis</keyword>
<feature type="site" description="Involved in the stabilization of negative charge on the oxyanion by the formation of the oxyanion hole" evidence="10">
    <location>
        <position position="113"/>
    </location>
</feature>
<comment type="subcellular location">
    <subcellularLocation>
        <location evidence="10">Cytoplasm</location>
    </subcellularLocation>
</comment>
<dbReference type="GO" id="GO:0006526">
    <property type="term" value="P:L-arginine biosynthetic process"/>
    <property type="evidence" value="ECO:0007669"/>
    <property type="project" value="UniProtKB-UniRule"/>
</dbReference>
<feature type="binding site" evidence="10">
    <location>
        <position position="403"/>
    </location>
    <ligand>
        <name>substrate</name>
    </ligand>
</feature>
<evidence type="ECO:0000313" key="11">
    <source>
        <dbReference type="EMBL" id="BEP29060.1"/>
    </source>
</evidence>
<dbReference type="InterPro" id="IPR042195">
    <property type="entry name" value="ArgJ_beta_C"/>
</dbReference>
<keyword evidence="10" id="KW-0963">Cytoplasm</keyword>
<keyword evidence="6 10" id="KW-0068">Autocatalytic cleavage</keyword>
<dbReference type="InterPro" id="IPR002813">
    <property type="entry name" value="Arg_biosynth_ArgJ"/>
</dbReference>
<gene>
    <name evidence="10 11" type="primary">argJ</name>
    <name evidence="11" type="ORF">HLPR_13910</name>
</gene>
<feature type="binding site" evidence="10">
    <location>
        <position position="398"/>
    </location>
    <ligand>
        <name>substrate</name>
    </ligand>
</feature>
<keyword evidence="7 10" id="KW-0511">Multifunctional enzyme</keyword>
<keyword evidence="3 10" id="KW-0055">Arginine biosynthesis</keyword>
<dbReference type="NCBIfam" id="TIGR00120">
    <property type="entry name" value="ArgJ"/>
    <property type="match status" value="1"/>
</dbReference>
<dbReference type="GO" id="GO:0005737">
    <property type="term" value="C:cytoplasm"/>
    <property type="evidence" value="ECO:0007669"/>
    <property type="project" value="UniProtKB-SubCell"/>
</dbReference>
<keyword evidence="12" id="KW-1185">Reference proteome</keyword>
<dbReference type="RefSeq" id="WP_338534730.1">
    <property type="nucleotide sequence ID" value="NZ_AP028654.1"/>
</dbReference>
<feature type="active site" description="Nucleophile" evidence="10">
    <location>
        <position position="186"/>
    </location>
</feature>
<evidence type="ECO:0000256" key="5">
    <source>
        <dbReference type="ARBA" id="ARBA00022679"/>
    </source>
</evidence>
<evidence type="ECO:0000256" key="1">
    <source>
        <dbReference type="ARBA" id="ARBA00006774"/>
    </source>
</evidence>